<protein>
    <submittedName>
        <fullName evidence="1">Uncharacterized protein</fullName>
    </submittedName>
</protein>
<sequence length="53" mass="6489">MEKLTAREKAEMTYNMLQKRRVKKAKEKENMVYEVVGELVKKCNKRGRIRCRW</sequence>
<keyword evidence="2" id="KW-1185">Reference proteome</keyword>
<dbReference type="RefSeq" id="WP_179978435.1">
    <property type="nucleotide sequence ID" value="NZ_JAJJPB010000025.1"/>
</dbReference>
<reference evidence="1" key="1">
    <citation type="submission" date="2021-11" db="EMBL/GenBank/DDBJ databases">
        <authorList>
            <person name="Qingchun L."/>
            <person name="Dong Z."/>
            <person name="Zongwei Q."/>
            <person name="Jia Z."/>
            <person name="Duotao L."/>
        </authorList>
    </citation>
    <scope>NUCLEOTIDE SEQUENCE</scope>
    <source>
        <strain evidence="1">WLY-B-L2</strain>
    </source>
</reference>
<organism evidence="1 2">
    <name type="scientific">Clostridium aromativorans</name>
    <dbReference type="NCBI Taxonomy" id="2836848"/>
    <lineage>
        <taxon>Bacteria</taxon>
        <taxon>Bacillati</taxon>
        <taxon>Bacillota</taxon>
        <taxon>Clostridia</taxon>
        <taxon>Eubacteriales</taxon>
        <taxon>Clostridiaceae</taxon>
        <taxon>Clostridium</taxon>
    </lineage>
</organism>
<comment type="caution">
    <text evidence="1">The sequence shown here is derived from an EMBL/GenBank/DDBJ whole genome shotgun (WGS) entry which is preliminary data.</text>
</comment>
<evidence type="ECO:0000313" key="2">
    <source>
        <dbReference type="Proteomes" id="UP001165422"/>
    </source>
</evidence>
<gene>
    <name evidence="1" type="ORF">LN736_15135</name>
</gene>
<proteinExistence type="predicted"/>
<accession>A0ABS8N8R3</accession>
<evidence type="ECO:0000313" key="1">
    <source>
        <dbReference type="EMBL" id="MCC9296192.1"/>
    </source>
</evidence>
<name>A0ABS8N8R3_9CLOT</name>
<dbReference type="EMBL" id="JAJJPB010000025">
    <property type="protein sequence ID" value="MCC9296192.1"/>
    <property type="molecule type" value="Genomic_DNA"/>
</dbReference>
<dbReference type="Proteomes" id="UP001165422">
    <property type="component" value="Unassembled WGS sequence"/>
</dbReference>